<evidence type="ECO:0000313" key="2">
    <source>
        <dbReference type="EMBL" id="HIW93078.1"/>
    </source>
</evidence>
<evidence type="ECO:0008006" key="4">
    <source>
        <dbReference type="Google" id="ProtNLM"/>
    </source>
</evidence>
<reference evidence="2" key="1">
    <citation type="journal article" date="2021" name="PeerJ">
        <title>Extensive microbial diversity within the chicken gut microbiome revealed by metagenomics and culture.</title>
        <authorList>
            <person name="Gilroy R."/>
            <person name="Ravi A."/>
            <person name="Getino M."/>
            <person name="Pursley I."/>
            <person name="Horton D.L."/>
            <person name="Alikhan N.F."/>
            <person name="Baker D."/>
            <person name="Gharbi K."/>
            <person name="Hall N."/>
            <person name="Watson M."/>
            <person name="Adriaenssens E.M."/>
            <person name="Foster-Nyarko E."/>
            <person name="Jarju S."/>
            <person name="Secka A."/>
            <person name="Antonio M."/>
            <person name="Oren A."/>
            <person name="Chaudhuri R.R."/>
            <person name="La Ragione R."/>
            <person name="Hildebrand F."/>
            <person name="Pallen M.J."/>
        </authorList>
    </citation>
    <scope>NUCLEOTIDE SEQUENCE</scope>
    <source>
        <strain evidence="2">ChiGjej6B6-1540</strain>
    </source>
</reference>
<proteinExistence type="predicted"/>
<evidence type="ECO:0000256" key="1">
    <source>
        <dbReference type="SAM" id="SignalP"/>
    </source>
</evidence>
<protein>
    <recommendedName>
        <fullName evidence="4">Copper amine oxidase-like N-terminal domain-containing protein</fullName>
    </recommendedName>
</protein>
<keyword evidence="1" id="KW-0732">Signal</keyword>
<accession>A0A9D1RRX5</accession>
<feature type="chain" id="PRO_5039356809" description="Copper amine oxidase-like N-terminal domain-containing protein" evidence="1">
    <location>
        <begin position="28"/>
        <end position="207"/>
    </location>
</feature>
<comment type="caution">
    <text evidence="2">The sequence shown here is derived from an EMBL/GenBank/DDBJ whole genome shotgun (WGS) entry which is preliminary data.</text>
</comment>
<dbReference type="Proteomes" id="UP000824192">
    <property type="component" value="Unassembled WGS sequence"/>
</dbReference>
<feature type="signal peptide" evidence="1">
    <location>
        <begin position="1"/>
        <end position="27"/>
    </location>
</feature>
<gene>
    <name evidence="2" type="ORF">H9868_00910</name>
</gene>
<reference evidence="2" key="2">
    <citation type="submission" date="2021-04" db="EMBL/GenBank/DDBJ databases">
        <authorList>
            <person name="Gilroy R."/>
        </authorList>
    </citation>
    <scope>NUCLEOTIDE SEQUENCE</scope>
    <source>
        <strain evidence="2">ChiGjej6B6-1540</strain>
    </source>
</reference>
<organism evidence="2 3">
    <name type="scientific">Candidatus Flavonifractor merdipullorum</name>
    <dbReference type="NCBI Taxonomy" id="2838590"/>
    <lineage>
        <taxon>Bacteria</taxon>
        <taxon>Bacillati</taxon>
        <taxon>Bacillota</taxon>
        <taxon>Clostridia</taxon>
        <taxon>Eubacteriales</taxon>
        <taxon>Oscillospiraceae</taxon>
        <taxon>Flavonifractor</taxon>
    </lineage>
</organism>
<feature type="non-terminal residue" evidence="2">
    <location>
        <position position="207"/>
    </location>
</feature>
<evidence type="ECO:0000313" key="3">
    <source>
        <dbReference type="Proteomes" id="UP000824192"/>
    </source>
</evidence>
<dbReference type="AlphaFoldDB" id="A0A9D1RRX5"/>
<dbReference type="EMBL" id="DXGA01000020">
    <property type="protein sequence ID" value="HIW93078.1"/>
    <property type="molecule type" value="Genomic_DNA"/>
</dbReference>
<sequence length="207" mass="22233">MKRNVLPFLAGAATSALALSLTVGAYAAATGAFSANTVDLSILGQEVSAEDTFTGENGQQIPSSITYTDAAGGATTYVSLRALAQLVDAPIFWDSEDQMVRFGEGYGKGDVEIVTGTDPEPNNLPKEPELGVEHGGFTEVAPRSDDEIYKPFVILEDTSFSSLTGFIKQRYEIFPSYGRYVEFTVTNEGQEPVEMHVSRPNYVALGV</sequence>
<name>A0A9D1RRX5_9FIRM</name>